<evidence type="ECO:0000313" key="2">
    <source>
        <dbReference type="Proteomes" id="UP001213799"/>
    </source>
</evidence>
<dbReference type="GO" id="GO:0020037">
    <property type="term" value="F:heme binding"/>
    <property type="evidence" value="ECO:0007669"/>
    <property type="project" value="InterPro"/>
</dbReference>
<name>A0AAD6EHZ8_9EURO</name>
<dbReference type="GO" id="GO:0004497">
    <property type="term" value="F:monooxygenase activity"/>
    <property type="evidence" value="ECO:0007669"/>
    <property type="project" value="InterPro"/>
</dbReference>
<feature type="non-terminal residue" evidence="1">
    <location>
        <position position="1"/>
    </location>
</feature>
<dbReference type="Proteomes" id="UP001213799">
    <property type="component" value="Unassembled WGS sequence"/>
</dbReference>
<dbReference type="AlphaFoldDB" id="A0AAD6EHZ8"/>
<dbReference type="GO" id="GO:0005506">
    <property type="term" value="F:iron ion binding"/>
    <property type="evidence" value="ECO:0007669"/>
    <property type="project" value="InterPro"/>
</dbReference>
<dbReference type="EMBL" id="JAQJAE010000001">
    <property type="protein sequence ID" value="KAJ5616960.1"/>
    <property type="molecule type" value="Genomic_DNA"/>
</dbReference>
<dbReference type="Gene3D" id="1.10.630.10">
    <property type="entry name" value="Cytochrome P450"/>
    <property type="match status" value="1"/>
</dbReference>
<reference evidence="1" key="2">
    <citation type="submission" date="2023-01" db="EMBL/GenBank/DDBJ databases">
        <authorList>
            <person name="Petersen C."/>
        </authorList>
    </citation>
    <scope>NUCLEOTIDE SEQUENCE</scope>
    <source>
        <strain evidence="1">IBT 12815</strain>
    </source>
</reference>
<keyword evidence="2" id="KW-1185">Reference proteome</keyword>
<proteinExistence type="predicted"/>
<gene>
    <name evidence="1" type="ORF">N7537_002074</name>
</gene>
<dbReference type="SUPFAM" id="SSF48264">
    <property type="entry name" value="Cytochrome P450"/>
    <property type="match status" value="1"/>
</dbReference>
<accession>A0AAD6EHZ8</accession>
<organism evidence="1 2">
    <name type="scientific">Penicillium hordei</name>
    <dbReference type="NCBI Taxonomy" id="40994"/>
    <lineage>
        <taxon>Eukaryota</taxon>
        <taxon>Fungi</taxon>
        <taxon>Dikarya</taxon>
        <taxon>Ascomycota</taxon>
        <taxon>Pezizomycotina</taxon>
        <taxon>Eurotiomycetes</taxon>
        <taxon>Eurotiomycetidae</taxon>
        <taxon>Eurotiales</taxon>
        <taxon>Aspergillaceae</taxon>
        <taxon>Penicillium</taxon>
    </lineage>
</organism>
<dbReference type="InterPro" id="IPR036396">
    <property type="entry name" value="Cyt_P450_sf"/>
</dbReference>
<reference evidence="1" key="1">
    <citation type="journal article" date="2023" name="IMA Fungus">
        <title>Comparative genomic study of the Penicillium genus elucidates a diverse pangenome and 15 lateral gene transfer events.</title>
        <authorList>
            <person name="Petersen C."/>
            <person name="Sorensen T."/>
            <person name="Nielsen M.R."/>
            <person name="Sondergaard T.E."/>
            <person name="Sorensen J.L."/>
            <person name="Fitzpatrick D.A."/>
            <person name="Frisvad J.C."/>
            <person name="Nielsen K.L."/>
        </authorList>
    </citation>
    <scope>NUCLEOTIDE SEQUENCE</scope>
    <source>
        <strain evidence="1">IBT 12815</strain>
    </source>
</reference>
<protein>
    <submittedName>
        <fullName evidence="1">Uncharacterized protein</fullName>
    </submittedName>
</protein>
<comment type="caution">
    <text evidence="1">The sequence shown here is derived from an EMBL/GenBank/DDBJ whole genome shotgun (WGS) entry which is preliminary data.</text>
</comment>
<evidence type="ECO:0000313" key="1">
    <source>
        <dbReference type="EMBL" id="KAJ5616960.1"/>
    </source>
</evidence>
<dbReference type="GeneID" id="81583374"/>
<dbReference type="GO" id="GO:0016705">
    <property type="term" value="F:oxidoreductase activity, acting on paired donors, with incorporation or reduction of molecular oxygen"/>
    <property type="evidence" value="ECO:0007669"/>
    <property type="project" value="InterPro"/>
</dbReference>
<sequence>DWGEPSPIVQYNEAQKLPFLKACYQHLGLHRIPQIFGEDRNSFTPNRWLQTETSYAKSFPIHWKYGYNECPRGNLAQFERLQLMATLMRDYDIEKIDVRKE</sequence>
<dbReference type="RefSeq" id="XP_056758127.1">
    <property type="nucleotide sequence ID" value="XM_056893132.1"/>
</dbReference>